<evidence type="ECO:0000256" key="2">
    <source>
        <dbReference type="ARBA" id="ARBA00022527"/>
    </source>
</evidence>
<organism evidence="13 14">
    <name type="scientific">Litchfieldella rifensis</name>
    <dbReference type="NCBI Taxonomy" id="762643"/>
    <lineage>
        <taxon>Bacteria</taxon>
        <taxon>Pseudomonadati</taxon>
        <taxon>Pseudomonadota</taxon>
        <taxon>Gammaproteobacteria</taxon>
        <taxon>Oceanospirillales</taxon>
        <taxon>Halomonadaceae</taxon>
        <taxon>Litchfieldella</taxon>
    </lineage>
</organism>
<comment type="cofactor">
    <cofactor evidence="11">
        <name>Mg(2+)</name>
        <dbReference type="ChEBI" id="CHEBI:18420"/>
    </cofactor>
</comment>
<dbReference type="InterPro" id="IPR032882">
    <property type="entry name" value="SrkA/RdoA"/>
</dbReference>
<accession>A0ABV7LV60</accession>
<dbReference type="EC" id="2.7.11.1" evidence="11"/>
<comment type="catalytic activity">
    <reaction evidence="11">
        <text>L-threonyl-[protein] + ATP = O-phospho-L-threonyl-[protein] + ADP + H(+)</text>
        <dbReference type="Rhea" id="RHEA:46608"/>
        <dbReference type="Rhea" id="RHEA-COMP:11060"/>
        <dbReference type="Rhea" id="RHEA-COMP:11605"/>
        <dbReference type="ChEBI" id="CHEBI:15378"/>
        <dbReference type="ChEBI" id="CHEBI:30013"/>
        <dbReference type="ChEBI" id="CHEBI:30616"/>
        <dbReference type="ChEBI" id="CHEBI:61977"/>
        <dbReference type="ChEBI" id="CHEBI:456216"/>
        <dbReference type="EC" id="2.7.11.1"/>
    </reaction>
</comment>
<feature type="site" description="ATP" evidence="11">
    <location>
        <position position="36"/>
    </location>
</feature>
<dbReference type="RefSeq" id="WP_386777299.1">
    <property type="nucleotide sequence ID" value="NZ_JBHRUG010000050.1"/>
</dbReference>
<dbReference type="NCBIfam" id="NF008738">
    <property type="entry name" value="PRK11768.1"/>
    <property type="match status" value="1"/>
</dbReference>
<keyword evidence="7 11" id="KW-0418">Kinase</keyword>
<dbReference type="Proteomes" id="UP001595579">
    <property type="component" value="Unassembled WGS sequence"/>
</dbReference>
<comment type="similarity">
    <text evidence="11">Belongs to the SrkA/RdoA protein kinase family.</text>
</comment>
<keyword evidence="6 11" id="KW-0547">Nucleotide-binding</keyword>
<dbReference type="PANTHER" id="PTHR39573:SF1">
    <property type="entry name" value="STRESS RESPONSE KINASE A"/>
    <property type="match status" value="1"/>
</dbReference>
<evidence type="ECO:0000256" key="5">
    <source>
        <dbReference type="ARBA" id="ARBA00022723"/>
    </source>
</evidence>
<evidence type="ECO:0000256" key="7">
    <source>
        <dbReference type="ARBA" id="ARBA00022777"/>
    </source>
</evidence>
<evidence type="ECO:0000313" key="14">
    <source>
        <dbReference type="Proteomes" id="UP001595579"/>
    </source>
</evidence>
<feature type="binding site" evidence="11">
    <location>
        <position position="219"/>
    </location>
    <ligand>
        <name>Mg(2+)</name>
        <dbReference type="ChEBI" id="CHEBI:18420"/>
    </ligand>
</feature>
<keyword evidence="3 11" id="KW-0597">Phosphoprotein</keyword>
<proteinExistence type="inferred from homology"/>
<keyword evidence="8 11" id="KW-0067">ATP-binding</keyword>
<dbReference type="InterPro" id="IPR011009">
    <property type="entry name" value="Kinase-like_dom_sf"/>
</dbReference>
<dbReference type="HAMAP" id="MF_01497">
    <property type="entry name" value="SrkA_kinase"/>
    <property type="match status" value="1"/>
</dbReference>
<dbReference type="EMBL" id="JBHRUG010000050">
    <property type="protein sequence ID" value="MFC3286338.1"/>
    <property type="molecule type" value="Genomic_DNA"/>
</dbReference>
<comment type="subunit">
    <text evidence="11">Monomer.</text>
</comment>
<keyword evidence="5 11" id="KW-0479">Metal-binding</keyword>
<feature type="active site" evidence="11">
    <location>
        <position position="219"/>
    </location>
</feature>
<keyword evidence="1 11" id="KW-0963">Cytoplasm</keyword>
<evidence type="ECO:0000256" key="9">
    <source>
        <dbReference type="ARBA" id="ARBA00022842"/>
    </source>
</evidence>
<keyword evidence="4 11" id="KW-0808">Transferase</keyword>
<comment type="caution">
    <text evidence="13">The sequence shown here is derived from an EMBL/GenBank/DDBJ whole genome shotgun (WGS) entry which is preliminary data.</text>
</comment>
<gene>
    <name evidence="11" type="primary">srkA</name>
    <name evidence="13" type="ORF">ACFOEV_22275</name>
</gene>
<evidence type="ECO:0000256" key="6">
    <source>
        <dbReference type="ARBA" id="ARBA00022741"/>
    </source>
</evidence>
<protein>
    <recommendedName>
        <fullName evidence="11">Stress response kinase A</fullName>
        <ecNumber evidence="11">2.7.11.1</ecNumber>
    </recommendedName>
    <alternativeName>
        <fullName evidence="11">Serine/threonine-protein kinase SrkA</fullName>
    </alternativeName>
</protein>
<dbReference type="SUPFAM" id="SSF56112">
    <property type="entry name" value="Protein kinase-like (PK-like)"/>
    <property type="match status" value="1"/>
</dbReference>
<keyword evidence="9 11" id="KW-0460">Magnesium</keyword>
<evidence type="ECO:0000256" key="4">
    <source>
        <dbReference type="ARBA" id="ARBA00022679"/>
    </source>
</evidence>
<dbReference type="GO" id="GO:0004674">
    <property type="term" value="F:protein serine/threonine kinase activity"/>
    <property type="evidence" value="ECO:0007669"/>
    <property type="project" value="UniProtKB-KW"/>
</dbReference>
<evidence type="ECO:0000259" key="12">
    <source>
        <dbReference type="Pfam" id="PF01636"/>
    </source>
</evidence>
<name>A0ABV7LV60_9GAMM</name>
<reference evidence="14" key="1">
    <citation type="journal article" date="2019" name="Int. J. Syst. Evol. Microbiol.">
        <title>The Global Catalogue of Microorganisms (GCM) 10K type strain sequencing project: providing services to taxonomists for standard genome sequencing and annotation.</title>
        <authorList>
            <consortium name="The Broad Institute Genomics Platform"/>
            <consortium name="The Broad Institute Genome Sequencing Center for Infectious Disease"/>
            <person name="Wu L."/>
            <person name="Ma J."/>
        </authorList>
    </citation>
    <scope>NUCLEOTIDE SEQUENCE [LARGE SCALE GENOMIC DNA]</scope>
    <source>
        <strain evidence="14">CECT 7698</strain>
    </source>
</reference>
<comment type="function">
    <text evidence="11">A protein kinase that phosphorylates Ser and Thr residues. Probably acts to suppress the effects of stress linked to accumulation of reactive oxygen species. Probably involved in the extracytoplasmic stress response.</text>
</comment>
<dbReference type="Gene3D" id="1.20.1270.170">
    <property type="match status" value="1"/>
</dbReference>
<dbReference type="Gene3D" id="3.30.200.70">
    <property type="match status" value="1"/>
</dbReference>
<feature type="domain" description="Aminoglycoside phosphotransferase" evidence="12">
    <location>
        <begin position="36"/>
        <end position="266"/>
    </location>
</feature>
<comment type="subcellular location">
    <subcellularLocation>
        <location evidence="11">Cytoplasm</location>
    </subcellularLocation>
</comment>
<keyword evidence="14" id="KW-1185">Reference proteome</keyword>
<dbReference type="Gene3D" id="1.10.510.10">
    <property type="entry name" value="Transferase(Phosphotransferase) domain 1"/>
    <property type="match status" value="1"/>
</dbReference>
<feature type="binding site" evidence="11">
    <location>
        <position position="207"/>
    </location>
    <ligand>
        <name>Mg(2+)</name>
        <dbReference type="ChEBI" id="CHEBI:18420"/>
    </ligand>
</feature>
<keyword evidence="2 11" id="KW-0723">Serine/threonine-protein kinase</keyword>
<dbReference type="Pfam" id="PF01636">
    <property type="entry name" value="APH"/>
    <property type="match status" value="1"/>
</dbReference>
<dbReference type="InterPro" id="IPR002575">
    <property type="entry name" value="Aminoglycoside_PTrfase"/>
</dbReference>
<dbReference type="PANTHER" id="PTHR39573">
    <property type="entry name" value="STRESS RESPONSE KINASE A"/>
    <property type="match status" value="1"/>
</dbReference>
<comment type="catalytic activity">
    <reaction evidence="11">
        <text>L-seryl-[protein] + ATP = O-phospho-L-seryl-[protein] + ADP + H(+)</text>
        <dbReference type="Rhea" id="RHEA:17989"/>
        <dbReference type="Rhea" id="RHEA-COMP:9863"/>
        <dbReference type="Rhea" id="RHEA-COMP:11604"/>
        <dbReference type="ChEBI" id="CHEBI:15378"/>
        <dbReference type="ChEBI" id="CHEBI:29999"/>
        <dbReference type="ChEBI" id="CHEBI:30616"/>
        <dbReference type="ChEBI" id="CHEBI:83421"/>
        <dbReference type="ChEBI" id="CHEBI:456216"/>
        <dbReference type="EC" id="2.7.11.1"/>
    </reaction>
</comment>
<evidence type="ECO:0000256" key="11">
    <source>
        <dbReference type="HAMAP-Rule" id="MF_01497"/>
    </source>
</evidence>
<feature type="active site" description="Proton acceptor" evidence="11">
    <location>
        <position position="202"/>
    </location>
</feature>
<keyword evidence="10 11" id="KW-0346">Stress response</keyword>
<evidence type="ECO:0000256" key="1">
    <source>
        <dbReference type="ARBA" id="ARBA00022490"/>
    </source>
</evidence>
<evidence type="ECO:0000313" key="13">
    <source>
        <dbReference type="EMBL" id="MFC3286338.1"/>
    </source>
</evidence>
<evidence type="ECO:0000256" key="8">
    <source>
        <dbReference type="ARBA" id="ARBA00022840"/>
    </source>
</evidence>
<sequence>MATNAHPFESLSPKRIVDAVESLGLWLPGEPFALNSYENRVFLVSDEERRRWVVKFYRPGRWSDAQIQEEHDFLVELDEAGVPVGAPWRNARGESLHYAEGFRFALFAQIGGQAPELENPAHLFALGDVIGQLHAVGKRRPFVHRRVMDVDTMVRESREQVLTGPWLSRRQRQAYERISGELHEALKAYAWPAGKTIRVHGDCHLGNMLGRDECFSLVDFDDCMMAPAVQDLWMLLTAQSDPEAHMQLSEILEGYEQHADFDRRELEWIEPLRSLRLIRHSAWLVARWEDPAFPRAFPWLADEGYWDDHIRTLEQQRQALDKRSPWLA</sequence>
<evidence type="ECO:0000256" key="10">
    <source>
        <dbReference type="ARBA" id="ARBA00023016"/>
    </source>
</evidence>
<evidence type="ECO:0000256" key="3">
    <source>
        <dbReference type="ARBA" id="ARBA00022553"/>
    </source>
</evidence>